<dbReference type="OrthoDB" id="1735038at2759"/>
<gene>
    <name evidence="6" type="ORF">M438DRAFT_322472</name>
</gene>
<sequence>MKVLPFLYAIPLVSAIGSRQHKRDVETLSLEKRDINPELLYPEYNISVPVDHFHNSTLYEPHSNATFDLRYWFDASHYQPGGPVIVLQSGETDASGRLPYLQKGILAQLAQATHGIGVVLEHRYYGTSFPTPDLSTKNLRFLTTEQALADEAYFARNIVFPGLEHLDLTSKSAAYLGYGGSYAGAFNAFLRVVYPDVFWGTISSSGVTKAIYNYYDYFTPIAENGPPKCISTQKTLIHIVDTILLKNQSELTHQLKTAFGLGNLTYDDDFASTLSSGIEGWQSRNWDPKVGSLGFDRYCNNISSDAMLYPAASSLRPVVESLIKNTNYTVEETLVNRMLNFIGYVNRTSVASCSGGSTQDECFSNHNSSTYQQDDLASYTWRSWAYQYCSEWGYLQTGYAPPGQLPIVSSLLDLEYESIVCVDAFNITTPANVDAVNKYGGYDISYPRLAFVDGSADPWRPATPHAYAQGAKERNSTSSEPFILIDGAVHHWDENGLFPNETTASLPPLPVADTQRQEIQFVQEWMQEWQLEQQIKAAYRKPATQGPI</sequence>
<dbReference type="Gene3D" id="3.40.50.1820">
    <property type="entry name" value="alpha/beta hydrolase"/>
    <property type="match status" value="2"/>
</dbReference>
<dbReference type="FunFam" id="3.40.50.1820:FF:000251">
    <property type="entry name" value="Extracelular serine carboxypeptidase, putative"/>
    <property type="match status" value="1"/>
</dbReference>
<dbReference type="RefSeq" id="XP_029758651.1">
    <property type="nucleotide sequence ID" value="XM_029902961.1"/>
</dbReference>
<dbReference type="HOGENOM" id="CLU_023630_0_0_1"/>
<dbReference type="EMBL" id="KL584987">
    <property type="protein sequence ID" value="KEQ82464.1"/>
    <property type="molecule type" value="Genomic_DNA"/>
</dbReference>
<comment type="similarity">
    <text evidence="1">Belongs to the peptidase S28 family.</text>
</comment>
<evidence type="ECO:0000256" key="1">
    <source>
        <dbReference type="ARBA" id="ARBA00011079"/>
    </source>
</evidence>
<dbReference type="SUPFAM" id="SSF53474">
    <property type="entry name" value="alpha/beta-Hydrolases"/>
    <property type="match status" value="1"/>
</dbReference>
<keyword evidence="5" id="KW-0325">Glycoprotein</keyword>
<proteinExistence type="inferred from homology"/>
<reference evidence="6 7" key="1">
    <citation type="journal article" date="2014" name="BMC Genomics">
        <title>Genome sequencing of four Aureobasidium pullulans varieties: biotechnological potential, stress tolerance, and description of new species.</title>
        <authorList>
            <person name="Gostin Ar C."/>
            <person name="Ohm R.A."/>
            <person name="Kogej T."/>
            <person name="Sonjak S."/>
            <person name="Turk M."/>
            <person name="Zajc J."/>
            <person name="Zalar P."/>
            <person name="Grube M."/>
            <person name="Sun H."/>
            <person name="Han J."/>
            <person name="Sharma A."/>
            <person name="Chiniquy J."/>
            <person name="Ngan C.Y."/>
            <person name="Lipzen A."/>
            <person name="Barry K."/>
            <person name="Grigoriev I.V."/>
            <person name="Gunde-Cimerman N."/>
        </authorList>
    </citation>
    <scope>NUCLEOTIDE SEQUENCE [LARGE SCALE GENOMIC DNA]</scope>
    <source>
        <strain evidence="6 7">EXF-150</strain>
    </source>
</reference>
<evidence type="ECO:0000256" key="3">
    <source>
        <dbReference type="ARBA" id="ARBA00022729"/>
    </source>
</evidence>
<keyword evidence="3" id="KW-0732">Signal</keyword>
<evidence type="ECO:0000313" key="7">
    <source>
        <dbReference type="Proteomes" id="UP000030706"/>
    </source>
</evidence>
<evidence type="ECO:0000313" key="6">
    <source>
        <dbReference type="EMBL" id="KEQ82464.1"/>
    </source>
</evidence>
<dbReference type="PANTHER" id="PTHR11010:SF117">
    <property type="entry name" value="SERINE PROTEASE 16"/>
    <property type="match status" value="1"/>
</dbReference>
<dbReference type="InterPro" id="IPR029058">
    <property type="entry name" value="AB_hydrolase_fold"/>
</dbReference>
<dbReference type="GO" id="GO:0070008">
    <property type="term" value="F:serine-type exopeptidase activity"/>
    <property type="evidence" value="ECO:0007669"/>
    <property type="project" value="InterPro"/>
</dbReference>
<dbReference type="Proteomes" id="UP000030706">
    <property type="component" value="Unassembled WGS sequence"/>
</dbReference>
<dbReference type="Pfam" id="PF05577">
    <property type="entry name" value="Peptidase_S28"/>
    <property type="match status" value="1"/>
</dbReference>
<dbReference type="GeneID" id="40745267"/>
<dbReference type="GO" id="GO:0008239">
    <property type="term" value="F:dipeptidyl-peptidase activity"/>
    <property type="evidence" value="ECO:0007669"/>
    <property type="project" value="TreeGrafter"/>
</dbReference>
<dbReference type="AlphaFoldDB" id="A0A074XFE8"/>
<keyword evidence="2" id="KW-0645">Protease</keyword>
<dbReference type="PANTHER" id="PTHR11010">
    <property type="entry name" value="PROTEASE S28 PRO-X CARBOXYPEPTIDASE-RELATED"/>
    <property type="match status" value="1"/>
</dbReference>
<keyword evidence="6" id="KW-0121">Carboxypeptidase</keyword>
<evidence type="ECO:0000256" key="2">
    <source>
        <dbReference type="ARBA" id="ARBA00022670"/>
    </source>
</evidence>
<dbReference type="GO" id="GO:0006508">
    <property type="term" value="P:proteolysis"/>
    <property type="evidence" value="ECO:0007669"/>
    <property type="project" value="UniProtKB-KW"/>
</dbReference>
<organism evidence="6 7">
    <name type="scientific">Aureobasidium pullulans EXF-150</name>
    <dbReference type="NCBI Taxonomy" id="1043002"/>
    <lineage>
        <taxon>Eukaryota</taxon>
        <taxon>Fungi</taxon>
        <taxon>Dikarya</taxon>
        <taxon>Ascomycota</taxon>
        <taxon>Pezizomycotina</taxon>
        <taxon>Dothideomycetes</taxon>
        <taxon>Dothideomycetidae</taxon>
        <taxon>Dothideales</taxon>
        <taxon>Saccotheciaceae</taxon>
        <taxon>Aureobasidium</taxon>
    </lineage>
</organism>
<protein>
    <submittedName>
        <fullName evidence="6">Extracelular serine carboxypeptidase</fullName>
    </submittedName>
</protein>
<evidence type="ECO:0000256" key="5">
    <source>
        <dbReference type="ARBA" id="ARBA00023180"/>
    </source>
</evidence>
<accession>A0A074XFE8</accession>
<name>A0A074XFE8_AURPU</name>
<evidence type="ECO:0000256" key="4">
    <source>
        <dbReference type="ARBA" id="ARBA00022801"/>
    </source>
</evidence>
<keyword evidence="4" id="KW-0378">Hydrolase</keyword>
<dbReference type="GO" id="GO:0004180">
    <property type="term" value="F:carboxypeptidase activity"/>
    <property type="evidence" value="ECO:0007669"/>
    <property type="project" value="UniProtKB-KW"/>
</dbReference>
<keyword evidence="7" id="KW-1185">Reference proteome</keyword>
<dbReference type="InterPro" id="IPR008758">
    <property type="entry name" value="Peptidase_S28"/>
</dbReference>